<dbReference type="InterPro" id="IPR002227">
    <property type="entry name" value="Tyrosinase_Cu-bd"/>
</dbReference>
<dbReference type="Gene3D" id="1.10.1280.10">
    <property type="entry name" value="Di-copper center containing domain from catechol oxidase"/>
    <property type="match status" value="1"/>
</dbReference>
<name>A0A6S7G5G2_PARCT</name>
<evidence type="ECO:0000313" key="4">
    <source>
        <dbReference type="Proteomes" id="UP001152795"/>
    </source>
</evidence>
<reference evidence="3" key="1">
    <citation type="submission" date="2020-04" db="EMBL/GenBank/DDBJ databases">
        <authorList>
            <person name="Alioto T."/>
            <person name="Alioto T."/>
            <person name="Gomez Garrido J."/>
        </authorList>
    </citation>
    <scope>NUCLEOTIDE SEQUENCE</scope>
    <source>
        <strain evidence="3">A484AB</strain>
    </source>
</reference>
<sequence>MRLTTEERLQYIYAIKTARSDPRYSKKFYDLGYFHTVNFCKELHCKVSLLPWHRWFILQYENLLREIVPNITLVYWDWSMVMANPFNIDLWDDNDWSFGGNGDGVNNTVITGPFKEPEWKMVPGVGRFSNLQFKRKFNYTYPGLPSALHLAILLKLKPNEAQEFLDVLLGWHNNFHSKAFGFVSTMSDEYAVWAPEFFLHHAFLDKCWTDWQEQGYDYQFLPFFTDQTRHMYGTHYLPIDFVDTKYQQGNVCVTYERSKQEWIHKLLRNLTIDQLRDIRGLTFPPFESEQVRKLLTNHSTYVDVIAEFNRKYKLRNPITLDELDGTDRERGFRIHDLIEM</sequence>
<dbReference type="Proteomes" id="UP001152795">
    <property type="component" value="Unassembled WGS sequence"/>
</dbReference>
<dbReference type="AlphaFoldDB" id="A0A6S7G5G2"/>
<dbReference type="OrthoDB" id="6132182at2759"/>
<dbReference type="EMBL" id="CACRXK020000700">
    <property type="protein sequence ID" value="CAB3984122.1"/>
    <property type="molecule type" value="Genomic_DNA"/>
</dbReference>
<evidence type="ECO:0000313" key="3">
    <source>
        <dbReference type="EMBL" id="CAB3984122.1"/>
    </source>
</evidence>
<dbReference type="PANTHER" id="PTHR11474:SF126">
    <property type="entry name" value="TYROSINASE-LIKE PROTEIN TYR-1-RELATED"/>
    <property type="match status" value="1"/>
</dbReference>
<dbReference type="InterPro" id="IPR050316">
    <property type="entry name" value="Tyrosinase/Hemocyanin"/>
</dbReference>
<evidence type="ECO:0000256" key="1">
    <source>
        <dbReference type="ARBA" id="ARBA00022723"/>
    </source>
</evidence>
<proteinExistence type="predicted"/>
<keyword evidence="4" id="KW-1185">Reference proteome</keyword>
<comment type="caution">
    <text evidence="3">The sequence shown here is derived from an EMBL/GenBank/DDBJ whole genome shotgun (WGS) entry which is preliminary data.</text>
</comment>
<dbReference type="Pfam" id="PF00264">
    <property type="entry name" value="Tyrosinase"/>
    <property type="match status" value="1"/>
</dbReference>
<protein>
    <submittedName>
        <fullName evidence="3">Tyrosinase tyr-1</fullName>
    </submittedName>
</protein>
<dbReference type="PRINTS" id="PR00092">
    <property type="entry name" value="TYROSINASE"/>
</dbReference>
<evidence type="ECO:0000256" key="2">
    <source>
        <dbReference type="ARBA" id="ARBA00023008"/>
    </source>
</evidence>
<dbReference type="GO" id="GO:0046872">
    <property type="term" value="F:metal ion binding"/>
    <property type="evidence" value="ECO:0007669"/>
    <property type="project" value="UniProtKB-KW"/>
</dbReference>
<dbReference type="InterPro" id="IPR008922">
    <property type="entry name" value="Di-copper_centre_dom_sf"/>
</dbReference>
<organism evidence="3 4">
    <name type="scientific">Paramuricea clavata</name>
    <name type="common">Red gorgonian</name>
    <name type="synonym">Violescent sea-whip</name>
    <dbReference type="NCBI Taxonomy" id="317549"/>
    <lineage>
        <taxon>Eukaryota</taxon>
        <taxon>Metazoa</taxon>
        <taxon>Cnidaria</taxon>
        <taxon>Anthozoa</taxon>
        <taxon>Octocorallia</taxon>
        <taxon>Malacalcyonacea</taxon>
        <taxon>Plexauridae</taxon>
        <taxon>Paramuricea</taxon>
    </lineage>
</organism>
<keyword evidence="2" id="KW-0186">Copper</keyword>
<dbReference type="PANTHER" id="PTHR11474">
    <property type="entry name" value="TYROSINASE FAMILY MEMBER"/>
    <property type="match status" value="1"/>
</dbReference>
<accession>A0A6S7G5G2</accession>
<gene>
    <name evidence="3" type="ORF">PACLA_8A059530</name>
</gene>
<keyword evidence="1" id="KW-0479">Metal-binding</keyword>
<dbReference type="SUPFAM" id="SSF48056">
    <property type="entry name" value="Di-copper centre-containing domain"/>
    <property type="match status" value="1"/>
</dbReference>
<dbReference type="GO" id="GO:0016491">
    <property type="term" value="F:oxidoreductase activity"/>
    <property type="evidence" value="ECO:0007669"/>
    <property type="project" value="InterPro"/>
</dbReference>